<dbReference type="EMBL" id="SJPT01000004">
    <property type="protein sequence ID" value="TWU23432.1"/>
    <property type="molecule type" value="Genomic_DNA"/>
</dbReference>
<dbReference type="InterPro" id="IPR017737">
    <property type="entry name" value="TssE1-like"/>
</dbReference>
<gene>
    <name evidence="3" type="ORF">Pla52o_29680</name>
</gene>
<proteinExistence type="predicted"/>
<dbReference type="Proteomes" id="UP000316304">
    <property type="component" value="Unassembled WGS sequence"/>
</dbReference>
<dbReference type="InterPro" id="IPR007048">
    <property type="entry name" value="IraD/Gp25-like"/>
</dbReference>
<protein>
    <submittedName>
        <fullName evidence="3">Lysozyme-like protein</fullName>
    </submittedName>
</protein>
<feature type="domain" description="IraD/Gp25-like" evidence="2">
    <location>
        <begin position="39"/>
        <end position="142"/>
    </location>
</feature>
<dbReference type="AlphaFoldDB" id="A0A5C6CGW6"/>
<evidence type="ECO:0000313" key="3">
    <source>
        <dbReference type="EMBL" id="TWU23432.1"/>
    </source>
</evidence>
<keyword evidence="4" id="KW-1185">Reference proteome</keyword>
<reference evidence="3 4" key="1">
    <citation type="submission" date="2019-02" db="EMBL/GenBank/DDBJ databases">
        <title>Deep-cultivation of Planctomycetes and their phenomic and genomic characterization uncovers novel biology.</title>
        <authorList>
            <person name="Wiegand S."/>
            <person name="Jogler M."/>
            <person name="Boedeker C."/>
            <person name="Pinto D."/>
            <person name="Vollmers J."/>
            <person name="Rivas-Marin E."/>
            <person name="Kohn T."/>
            <person name="Peeters S.H."/>
            <person name="Heuer A."/>
            <person name="Rast P."/>
            <person name="Oberbeckmann S."/>
            <person name="Bunk B."/>
            <person name="Jeske O."/>
            <person name="Meyerdierks A."/>
            <person name="Storesund J.E."/>
            <person name="Kallscheuer N."/>
            <person name="Luecker S."/>
            <person name="Lage O.M."/>
            <person name="Pohl T."/>
            <person name="Merkel B.J."/>
            <person name="Hornburger P."/>
            <person name="Mueller R.-W."/>
            <person name="Bruemmer F."/>
            <person name="Labrenz M."/>
            <person name="Spormann A.M."/>
            <person name="Op Den Camp H."/>
            <person name="Overmann J."/>
            <person name="Amann R."/>
            <person name="Jetten M.S.M."/>
            <person name="Mascher T."/>
            <person name="Medema M.H."/>
            <person name="Devos D.P."/>
            <person name="Kaster A.-K."/>
            <person name="Ovreas L."/>
            <person name="Rohde M."/>
            <person name="Galperin M.Y."/>
            <person name="Jogler C."/>
        </authorList>
    </citation>
    <scope>NUCLEOTIDE SEQUENCE [LARGE SCALE GENOMIC DNA]</scope>
    <source>
        <strain evidence="3 4">Pla52o</strain>
    </source>
</reference>
<organism evidence="3 4">
    <name type="scientific">Novipirellula galeiformis</name>
    <dbReference type="NCBI Taxonomy" id="2528004"/>
    <lineage>
        <taxon>Bacteria</taxon>
        <taxon>Pseudomonadati</taxon>
        <taxon>Planctomycetota</taxon>
        <taxon>Planctomycetia</taxon>
        <taxon>Pirellulales</taxon>
        <taxon>Pirellulaceae</taxon>
        <taxon>Novipirellula</taxon>
    </lineage>
</organism>
<sequence>MADLTNRERLQPSLLDRLTDNEPQKRSESRDDRVLSVDRLKQCVLRDLEWLLNTENLCSPVDFGRYPEIQSSVLNFGRPALSGKAGSTVDLKQLQSQIHQAILSFEPRIIADTLQILIQYDDDVQSNNSLRFEIRGQLFAQPLPLSLFLRTDVDLESGVIHVIEE</sequence>
<feature type="compositionally biased region" description="Basic and acidic residues" evidence="1">
    <location>
        <begin position="17"/>
        <end position="30"/>
    </location>
</feature>
<dbReference type="PANTHER" id="PTHR38595">
    <property type="entry name" value="CYTOPLASMIC PROTEIN-RELATED"/>
    <property type="match status" value="1"/>
</dbReference>
<accession>A0A5C6CGW6</accession>
<dbReference type="Pfam" id="PF04965">
    <property type="entry name" value="GPW_gp25"/>
    <property type="match status" value="1"/>
</dbReference>
<dbReference type="NCBIfam" id="TIGR03357">
    <property type="entry name" value="VI_zyme"/>
    <property type="match status" value="1"/>
</dbReference>
<feature type="compositionally biased region" description="Basic and acidic residues" evidence="1">
    <location>
        <begin position="1"/>
        <end position="10"/>
    </location>
</feature>
<evidence type="ECO:0000256" key="1">
    <source>
        <dbReference type="SAM" id="MobiDB-lite"/>
    </source>
</evidence>
<evidence type="ECO:0000259" key="2">
    <source>
        <dbReference type="Pfam" id="PF04965"/>
    </source>
</evidence>
<name>A0A5C6CGW6_9BACT</name>
<dbReference type="PANTHER" id="PTHR38595:SF1">
    <property type="entry name" value="TYPE VI SECRETION SYSTEM COMPONENT TSSE1"/>
    <property type="match status" value="1"/>
</dbReference>
<dbReference type="OrthoDB" id="271327at2"/>
<dbReference type="RefSeq" id="WP_146595139.1">
    <property type="nucleotide sequence ID" value="NZ_SJPT01000004.1"/>
</dbReference>
<evidence type="ECO:0000313" key="4">
    <source>
        <dbReference type="Proteomes" id="UP000316304"/>
    </source>
</evidence>
<comment type="caution">
    <text evidence="3">The sequence shown here is derived from an EMBL/GenBank/DDBJ whole genome shotgun (WGS) entry which is preliminary data.</text>
</comment>
<dbReference type="SUPFAM" id="SSF160719">
    <property type="entry name" value="gpW/gp25-like"/>
    <property type="match status" value="1"/>
</dbReference>
<dbReference type="InterPro" id="IPR053176">
    <property type="entry name" value="T6SS_TssE1-like"/>
</dbReference>
<feature type="region of interest" description="Disordered" evidence="1">
    <location>
        <begin position="1"/>
        <end position="30"/>
    </location>
</feature>